<dbReference type="NCBIfam" id="TIGR01622">
    <property type="entry name" value="SF-CC1"/>
    <property type="match status" value="1"/>
</dbReference>
<dbReference type="Pfam" id="PF15519">
    <property type="entry name" value="RBM39linker"/>
    <property type="match status" value="1"/>
</dbReference>
<keyword evidence="1" id="KW-0597">Phosphoprotein</keyword>
<feature type="compositionally biased region" description="Basic and acidic residues" evidence="5">
    <location>
        <begin position="168"/>
        <end position="181"/>
    </location>
</feature>
<dbReference type="Proteomes" id="UP001642260">
    <property type="component" value="Unassembled WGS sequence"/>
</dbReference>
<dbReference type="Gene3D" id="3.30.70.330">
    <property type="match status" value="3"/>
</dbReference>
<evidence type="ECO:0000313" key="7">
    <source>
        <dbReference type="EMBL" id="CAH8296945.1"/>
    </source>
</evidence>
<dbReference type="SMART" id="SM00361">
    <property type="entry name" value="RRM_1"/>
    <property type="match status" value="2"/>
</dbReference>
<feature type="region of interest" description="Disordered" evidence="5">
    <location>
        <begin position="1"/>
        <end position="181"/>
    </location>
</feature>
<dbReference type="Pfam" id="PF00076">
    <property type="entry name" value="RRM_1"/>
    <property type="match status" value="3"/>
</dbReference>
<dbReference type="InterPro" id="IPR003954">
    <property type="entry name" value="RRM_euk-type"/>
</dbReference>
<dbReference type="InterPro" id="IPR012677">
    <property type="entry name" value="Nucleotide-bd_a/b_plait_sf"/>
</dbReference>
<dbReference type="AlphaFoldDB" id="A0ABC8ITZ0"/>
<dbReference type="InterPro" id="IPR029123">
    <property type="entry name" value="RBM39_linker"/>
</dbReference>
<evidence type="ECO:0000256" key="2">
    <source>
        <dbReference type="ARBA" id="ARBA00022737"/>
    </source>
</evidence>
<feature type="compositionally biased region" description="Basic and acidic residues" evidence="5">
    <location>
        <begin position="137"/>
        <end position="160"/>
    </location>
</feature>
<feature type="compositionally biased region" description="Basic and acidic residues" evidence="5">
    <location>
        <begin position="8"/>
        <end position="48"/>
    </location>
</feature>
<dbReference type="CDD" id="cd12284">
    <property type="entry name" value="RRM2_RBM23_RBM39"/>
    <property type="match status" value="1"/>
</dbReference>
<evidence type="ECO:0000256" key="3">
    <source>
        <dbReference type="ARBA" id="ARBA00022884"/>
    </source>
</evidence>
<keyword evidence="8" id="KW-1185">Reference proteome</keyword>
<evidence type="ECO:0000259" key="6">
    <source>
        <dbReference type="PROSITE" id="PS50102"/>
    </source>
</evidence>
<feature type="domain" description="RRM" evidence="6">
    <location>
        <begin position="184"/>
        <end position="261"/>
    </location>
</feature>
<accession>A0ABC8ITZ0</accession>
<feature type="compositionally biased region" description="Polar residues" evidence="5">
    <location>
        <begin position="364"/>
        <end position="377"/>
    </location>
</feature>
<dbReference type="SMART" id="SM00360">
    <property type="entry name" value="RRM"/>
    <property type="match status" value="3"/>
</dbReference>
<dbReference type="SUPFAM" id="SSF54928">
    <property type="entry name" value="RNA-binding domain, RBD"/>
    <property type="match status" value="2"/>
</dbReference>
<dbReference type="InterPro" id="IPR000504">
    <property type="entry name" value="RRM_dom"/>
</dbReference>
<proteinExistence type="predicted"/>
<dbReference type="InterPro" id="IPR006509">
    <property type="entry name" value="RBM39_SF"/>
</dbReference>
<dbReference type="PROSITE" id="PS50102">
    <property type="entry name" value="RRM"/>
    <property type="match status" value="3"/>
</dbReference>
<protein>
    <recommendedName>
        <fullName evidence="6">RRM domain-containing protein</fullName>
    </recommendedName>
</protein>
<feature type="compositionally biased region" description="Basic and acidic residues" evidence="5">
    <location>
        <begin position="69"/>
        <end position="126"/>
    </location>
</feature>
<keyword evidence="3 4" id="KW-0694">RNA-binding</keyword>
<organism evidence="7 8">
    <name type="scientific">Eruca vesicaria subsp. sativa</name>
    <name type="common">Garden rocket</name>
    <name type="synonym">Eruca sativa</name>
    <dbReference type="NCBI Taxonomy" id="29727"/>
    <lineage>
        <taxon>Eukaryota</taxon>
        <taxon>Viridiplantae</taxon>
        <taxon>Streptophyta</taxon>
        <taxon>Embryophyta</taxon>
        <taxon>Tracheophyta</taxon>
        <taxon>Spermatophyta</taxon>
        <taxon>Magnoliopsida</taxon>
        <taxon>eudicotyledons</taxon>
        <taxon>Gunneridae</taxon>
        <taxon>Pentapetalae</taxon>
        <taxon>rosids</taxon>
        <taxon>malvids</taxon>
        <taxon>Brassicales</taxon>
        <taxon>Brassicaceae</taxon>
        <taxon>Brassiceae</taxon>
        <taxon>Eruca</taxon>
    </lineage>
</organism>
<gene>
    <name evidence="7" type="ORF">ERUC_LOCUS2093</name>
</gene>
<dbReference type="CDD" id="cd12283">
    <property type="entry name" value="RRM1_RBM39_like"/>
    <property type="match status" value="1"/>
</dbReference>
<reference evidence="7 8" key="1">
    <citation type="submission" date="2022-03" db="EMBL/GenBank/DDBJ databases">
        <authorList>
            <person name="Macdonald S."/>
            <person name="Ahmed S."/>
            <person name="Newling K."/>
        </authorList>
    </citation>
    <scope>NUCLEOTIDE SEQUENCE [LARGE SCALE GENOMIC DNA]</scope>
</reference>
<feature type="domain" description="RRM" evidence="6">
    <location>
        <begin position="287"/>
        <end position="364"/>
    </location>
</feature>
<evidence type="ECO:0000313" key="8">
    <source>
        <dbReference type="Proteomes" id="UP001642260"/>
    </source>
</evidence>
<evidence type="ECO:0000256" key="4">
    <source>
        <dbReference type="PROSITE-ProRule" id="PRU00176"/>
    </source>
</evidence>
<dbReference type="FunFam" id="3.30.70.330:FF:000276">
    <property type="entry name" value="Splicing factor, CC1-like protein"/>
    <property type="match status" value="1"/>
</dbReference>
<dbReference type="GO" id="GO:0003723">
    <property type="term" value="F:RNA binding"/>
    <property type="evidence" value="ECO:0007669"/>
    <property type="project" value="UniProtKB-UniRule"/>
</dbReference>
<dbReference type="EMBL" id="CAKOAT010050933">
    <property type="protein sequence ID" value="CAH8296945.1"/>
    <property type="molecule type" value="Genomic_DNA"/>
</dbReference>
<feature type="compositionally biased region" description="Basic residues" evidence="5">
    <location>
        <begin position="127"/>
        <end position="136"/>
    </location>
</feature>
<sequence>MDFDEYEYLEKTVENPHLENEVVNGRDEKPNSEVKERSRSSRHRSDDKRDEDEDGRRSKRPRSHRSRSRDRERDRHRSSRDHRDKERGREKDRDKEERNGKERDREKDKDRDDKVRDHEKDRERDRSRRSRSRSERRRSQERGKSQEIETKERETKDRDRDRRRHKDKKEDKLEPEADPERDQRTVFAYQIALRATERDVYEFFSRAGKVRDVRIIMDRISRRSRGIGYVEFYETMSVPMAIALSGQPLLGQPVMVKPSEAEKNLVQSTTAAAGAGGMLGPYSGGARRLYVGNLHINMSEDDLRKVFESFGSVELVQVPRDETGHCKGFGFVQFARLEDARNALNLNGQLEIAGRAIKVSAVTDQTEVPDAGQTQNTGDLDDDDGAGLSLNAQSRAALMMKLDRSGTASSTGLSAVPSVLGGASTVSPLVAPLVQGVFPAVAGLAGLGVNVPAVVDPVGVPSECLLLKNMFDPSTETELEFDKDIEEDVRDECSKFGELNHIFVDKNSMGFVYLRFENAQAAMGAQRALHGRWFAGKMITATYMTTETYEAKFPAE</sequence>
<keyword evidence="2" id="KW-0677">Repeat</keyword>
<dbReference type="PANTHER" id="PTHR48036">
    <property type="entry name" value="SPLICING FACTOR (PAD-1), PUTATIVE (AFU_ORTHOLOGUE AFUA_1G15810)-RELATED"/>
    <property type="match status" value="1"/>
</dbReference>
<dbReference type="FunFam" id="3.30.70.330:FF:000601">
    <property type="entry name" value="CC1-like, splicing factor"/>
    <property type="match status" value="1"/>
</dbReference>
<dbReference type="InterPro" id="IPR035979">
    <property type="entry name" value="RBD_domain_sf"/>
</dbReference>
<dbReference type="CDD" id="cd12285">
    <property type="entry name" value="RRM3_RBM39_like"/>
    <property type="match status" value="1"/>
</dbReference>
<evidence type="ECO:0000256" key="5">
    <source>
        <dbReference type="SAM" id="MobiDB-lite"/>
    </source>
</evidence>
<feature type="region of interest" description="Disordered" evidence="5">
    <location>
        <begin position="364"/>
        <end position="385"/>
    </location>
</feature>
<evidence type="ECO:0000256" key="1">
    <source>
        <dbReference type="ARBA" id="ARBA00022553"/>
    </source>
</evidence>
<feature type="domain" description="RRM" evidence="6">
    <location>
        <begin position="463"/>
        <end position="546"/>
    </location>
</feature>
<feature type="compositionally biased region" description="Basic residues" evidence="5">
    <location>
        <begin position="57"/>
        <end position="68"/>
    </location>
</feature>
<name>A0ABC8ITZ0_ERUVS</name>
<comment type="caution">
    <text evidence="7">The sequence shown here is derived from an EMBL/GenBank/DDBJ whole genome shotgun (WGS) entry which is preliminary data.</text>
</comment>